<dbReference type="PANTHER" id="PTHR24037:SF7">
    <property type="entry name" value="FLOCCULATION PROTEIN FLO11 ISOFORM X1-RELATED"/>
    <property type="match status" value="1"/>
</dbReference>
<evidence type="ECO:0000256" key="10">
    <source>
        <dbReference type="SAM" id="SignalP"/>
    </source>
</evidence>
<evidence type="ECO:0000256" key="7">
    <source>
        <dbReference type="ARBA" id="ARBA00023157"/>
    </source>
</evidence>
<dbReference type="OrthoDB" id="8938333at2759"/>
<keyword evidence="7" id="KW-1015">Disulfide bond</keyword>
<accession>A0A6P6N319</accession>
<gene>
    <name evidence="12" type="primary">LOC113074301</name>
</gene>
<dbReference type="AlphaFoldDB" id="A0A6P6N319"/>
<feature type="chain" id="PRO_5027908958" evidence="10">
    <location>
        <begin position="22"/>
        <end position="107"/>
    </location>
</feature>
<evidence type="ECO:0000256" key="1">
    <source>
        <dbReference type="ARBA" id="ARBA00004236"/>
    </source>
</evidence>
<organism evidence="11 12">
    <name type="scientific">Carassius auratus</name>
    <name type="common">Goldfish</name>
    <dbReference type="NCBI Taxonomy" id="7957"/>
    <lineage>
        <taxon>Eukaryota</taxon>
        <taxon>Metazoa</taxon>
        <taxon>Chordata</taxon>
        <taxon>Craniata</taxon>
        <taxon>Vertebrata</taxon>
        <taxon>Euteleostomi</taxon>
        <taxon>Actinopterygii</taxon>
        <taxon>Neopterygii</taxon>
        <taxon>Teleostei</taxon>
        <taxon>Ostariophysi</taxon>
        <taxon>Cypriniformes</taxon>
        <taxon>Cyprinidae</taxon>
        <taxon>Cyprininae</taxon>
        <taxon>Carassius</taxon>
    </lineage>
</organism>
<keyword evidence="11" id="KW-1185">Reference proteome</keyword>
<dbReference type="RefSeq" id="XP_026102858.1">
    <property type="nucleotide sequence ID" value="XM_026247073.1"/>
</dbReference>
<keyword evidence="4 10" id="KW-0732">Signal</keyword>
<evidence type="ECO:0000313" key="12">
    <source>
        <dbReference type="RefSeq" id="XP_026102858.1"/>
    </source>
</evidence>
<keyword evidence="9" id="KW-0812">Transmembrane</keyword>
<dbReference type="PANTHER" id="PTHR24037">
    <property type="entry name" value="HEART DEVELOPMENT PROTEIN WITH EGF-LIKE DOMAINS 1"/>
    <property type="match status" value="1"/>
</dbReference>
<keyword evidence="8" id="KW-0325">Glycoprotein</keyword>
<keyword evidence="6 9" id="KW-0472">Membrane</keyword>
<feature type="signal peptide" evidence="10">
    <location>
        <begin position="1"/>
        <end position="21"/>
    </location>
</feature>
<dbReference type="GO" id="GO:0005886">
    <property type="term" value="C:plasma membrane"/>
    <property type="evidence" value="ECO:0007669"/>
    <property type="project" value="UniProtKB-SubCell"/>
</dbReference>
<evidence type="ECO:0000256" key="4">
    <source>
        <dbReference type="ARBA" id="ARBA00022729"/>
    </source>
</evidence>
<evidence type="ECO:0000256" key="9">
    <source>
        <dbReference type="SAM" id="Phobius"/>
    </source>
</evidence>
<evidence type="ECO:0000256" key="6">
    <source>
        <dbReference type="ARBA" id="ARBA00023136"/>
    </source>
</evidence>
<dbReference type="GeneID" id="113074301"/>
<evidence type="ECO:0000256" key="2">
    <source>
        <dbReference type="ARBA" id="ARBA00022475"/>
    </source>
</evidence>
<dbReference type="KEGG" id="caua:113074301"/>
<evidence type="ECO:0000256" key="8">
    <source>
        <dbReference type="ARBA" id="ARBA00023180"/>
    </source>
</evidence>
<evidence type="ECO:0000256" key="3">
    <source>
        <dbReference type="ARBA" id="ARBA00022536"/>
    </source>
</evidence>
<name>A0A6P6N319_CARAU</name>
<protein>
    <submittedName>
        <fullName evidence="12">Mucin-13-like</fullName>
    </submittedName>
</protein>
<dbReference type="Proteomes" id="UP000515129">
    <property type="component" value="Unplaced"/>
</dbReference>
<comment type="subcellular location">
    <subcellularLocation>
        <location evidence="1">Cell membrane</location>
    </subcellularLocation>
</comment>
<proteinExistence type="predicted"/>
<sequence>MILSIYYLLIIFTVCPSGYKAENNTCVRCPFGYSGFNCDDSSLLALVVVACVLGGILLIVILAVLIYICVTRCNKKSSSNFSTARTLLRSSRPRGPLRASPVFHVSI</sequence>
<feature type="transmembrane region" description="Helical" evidence="9">
    <location>
        <begin position="44"/>
        <end position="70"/>
    </location>
</feature>
<evidence type="ECO:0000256" key="5">
    <source>
        <dbReference type="ARBA" id="ARBA00022737"/>
    </source>
</evidence>
<keyword evidence="3" id="KW-0245">EGF-like domain</keyword>
<keyword evidence="5" id="KW-0677">Repeat</keyword>
<keyword evidence="9" id="KW-1133">Transmembrane helix</keyword>
<reference evidence="12" key="1">
    <citation type="submission" date="2025-08" db="UniProtKB">
        <authorList>
            <consortium name="RefSeq"/>
        </authorList>
    </citation>
    <scope>IDENTIFICATION</scope>
    <source>
        <strain evidence="12">Wakin</strain>
        <tissue evidence="12">Muscle</tissue>
    </source>
</reference>
<keyword evidence="2" id="KW-1003">Cell membrane</keyword>
<evidence type="ECO:0000313" key="11">
    <source>
        <dbReference type="Proteomes" id="UP000515129"/>
    </source>
</evidence>